<dbReference type="STRING" id="407022.SAMN05661044_03177"/>
<evidence type="ECO:0000256" key="1">
    <source>
        <dbReference type="SAM" id="Coils"/>
    </source>
</evidence>
<keyword evidence="1" id="KW-0175">Coiled coil</keyword>
<dbReference type="EMBL" id="FOAF01000003">
    <property type="protein sequence ID" value="SEL70420.1"/>
    <property type="molecule type" value="Genomic_DNA"/>
</dbReference>
<evidence type="ECO:0000313" key="5">
    <source>
        <dbReference type="Proteomes" id="UP000199421"/>
    </source>
</evidence>
<dbReference type="Proteomes" id="UP000199421">
    <property type="component" value="Unassembled WGS sequence"/>
</dbReference>
<feature type="domain" description="Peptidase M56" evidence="3">
    <location>
        <begin position="99"/>
        <end position="293"/>
    </location>
</feature>
<dbReference type="PANTHER" id="PTHR34978">
    <property type="entry name" value="POSSIBLE SENSOR-TRANSDUCER PROTEIN BLAR"/>
    <property type="match status" value="1"/>
</dbReference>
<dbReference type="PANTHER" id="PTHR34978:SF3">
    <property type="entry name" value="SLR0241 PROTEIN"/>
    <property type="match status" value="1"/>
</dbReference>
<keyword evidence="2" id="KW-0812">Transmembrane</keyword>
<keyword evidence="2" id="KW-1133">Transmembrane helix</keyword>
<accession>A0A1H7SCS7</accession>
<sequence length="592" mass="66375">MLITPFVFALGWSLIHSLWQGALLCGIAYVLISVFYLSSKEKANLLFTLLCLLLVAFVGTYMSYLLNPAQIPKGSGSTILLIDGAAGAAVNSTSFSLESYFPHIAGIYVVGLIFQLAALLYGYIRIIQLRRGQKHAVTNEWLHIFNALLKEFHISRKVEFYLSEKVQIPTVIGYFKPIILFPLAAVTALDIKQVESILIHEVTHIRRHDYAINLIKCLIEALLFFNPFVWFLGRLLEKEREHSCDDQVLETTGNALVYARALLILESIRSEKLPVFALGAFNKKEYLLDRIKRITLMKTTTFHTRHKLAAMTFLIAGVIGLAWTGPNYHPSNDTLLSQSKSIKVKPLPPEMPSTPEAPAAPKVKNVVPLAPVAPKAPIAPLPPLPKLDTLDDLGATESVAKLFSSPEWKALQLEIEANGKEIGETVAKQFETPEWKTFQKELGENATEMAQLGTTEFFNSPEWKAAMKDVQEHALGMGLQAIGGHDSTYFESKGWKQKEKEMEEKSKKLEELSKRIEEKINAPEVKAKREALERRSRDLSERAEAFQKQFESPEFKAKQDALAKKAAALAQRSEEFRAKAAAEFKAKLDQKR</sequence>
<dbReference type="Pfam" id="PF05569">
    <property type="entry name" value="Peptidase_M56"/>
    <property type="match status" value="1"/>
</dbReference>
<keyword evidence="5" id="KW-1185">Reference proteome</keyword>
<evidence type="ECO:0000259" key="3">
    <source>
        <dbReference type="Pfam" id="PF05569"/>
    </source>
</evidence>
<feature type="coiled-coil region" evidence="1">
    <location>
        <begin position="492"/>
        <end position="549"/>
    </location>
</feature>
<dbReference type="AlphaFoldDB" id="A0A1H7SCS7"/>
<dbReference type="InterPro" id="IPR008756">
    <property type="entry name" value="Peptidase_M56"/>
</dbReference>
<feature type="transmembrane region" description="Helical" evidence="2">
    <location>
        <begin position="45"/>
        <end position="66"/>
    </location>
</feature>
<dbReference type="RefSeq" id="WP_093326321.1">
    <property type="nucleotide sequence ID" value="NZ_FOAF01000003.1"/>
</dbReference>
<reference evidence="5" key="1">
    <citation type="submission" date="2016-10" db="EMBL/GenBank/DDBJ databases">
        <authorList>
            <person name="Varghese N."/>
            <person name="Submissions S."/>
        </authorList>
    </citation>
    <scope>NUCLEOTIDE SEQUENCE [LARGE SCALE GENOMIC DNA]</scope>
    <source>
        <strain evidence="5">DSM 18733</strain>
    </source>
</reference>
<dbReference type="InterPro" id="IPR052173">
    <property type="entry name" value="Beta-lactam_resp_regulator"/>
</dbReference>
<keyword evidence="2" id="KW-0472">Membrane</keyword>
<feature type="transmembrane region" description="Helical" evidence="2">
    <location>
        <begin position="18"/>
        <end position="38"/>
    </location>
</feature>
<evidence type="ECO:0000256" key="2">
    <source>
        <dbReference type="SAM" id="Phobius"/>
    </source>
</evidence>
<evidence type="ECO:0000313" key="4">
    <source>
        <dbReference type="EMBL" id="SEL70420.1"/>
    </source>
</evidence>
<feature type="transmembrane region" description="Helical" evidence="2">
    <location>
        <begin position="100"/>
        <end position="124"/>
    </location>
</feature>
<proteinExistence type="predicted"/>
<feature type="transmembrane region" description="Helical" evidence="2">
    <location>
        <begin position="211"/>
        <end position="232"/>
    </location>
</feature>
<gene>
    <name evidence="4" type="ORF">SAMN05661044_03177</name>
</gene>
<name>A0A1H7SCS7_OLID1</name>
<protein>
    <submittedName>
        <fullName evidence="4">Signal transducer regulating beta-lactamase production, contains metallopeptidase domain</fullName>
    </submittedName>
</protein>
<dbReference type="OrthoDB" id="15218at2"/>
<organism evidence="4 5">
    <name type="scientific">Olivibacter domesticus</name>
    <name type="common">Pseudosphingobacterium domesticum</name>
    <dbReference type="NCBI Taxonomy" id="407022"/>
    <lineage>
        <taxon>Bacteria</taxon>
        <taxon>Pseudomonadati</taxon>
        <taxon>Bacteroidota</taxon>
        <taxon>Sphingobacteriia</taxon>
        <taxon>Sphingobacteriales</taxon>
        <taxon>Sphingobacteriaceae</taxon>
        <taxon>Olivibacter</taxon>
    </lineage>
</organism>
<dbReference type="CDD" id="cd07341">
    <property type="entry name" value="M56_BlaR1_MecR1_like"/>
    <property type="match status" value="1"/>
</dbReference>